<protein>
    <submittedName>
        <fullName evidence="2">Uncharacterized protein</fullName>
    </submittedName>
</protein>
<accession>A0A8T0XG23</accession>
<evidence type="ECO:0000256" key="1">
    <source>
        <dbReference type="SAM" id="MobiDB-lite"/>
    </source>
</evidence>
<keyword evidence="3" id="KW-1185">Reference proteome</keyword>
<proteinExistence type="predicted"/>
<reference evidence="2" key="1">
    <citation type="submission" date="2020-05" db="EMBL/GenBank/DDBJ databases">
        <title>WGS assembly of Panicum virgatum.</title>
        <authorList>
            <person name="Lovell J.T."/>
            <person name="Jenkins J."/>
            <person name="Shu S."/>
            <person name="Juenger T.E."/>
            <person name="Schmutz J."/>
        </authorList>
    </citation>
    <scope>NUCLEOTIDE SEQUENCE</scope>
    <source>
        <strain evidence="2">AP13</strain>
    </source>
</reference>
<organism evidence="2 3">
    <name type="scientific">Panicum virgatum</name>
    <name type="common">Blackwell switchgrass</name>
    <dbReference type="NCBI Taxonomy" id="38727"/>
    <lineage>
        <taxon>Eukaryota</taxon>
        <taxon>Viridiplantae</taxon>
        <taxon>Streptophyta</taxon>
        <taxon>Embryophyta</taxon>
        <taxon>Tracheophyta</taxon>
        <taxon>Spermatophyta</taxon>
        <taxon>Magnoliopsida</taxon>
        <taxon>Liliopsida</taxon>
        <taxon>Poales</taxon>
        <taxon>Poaceae</taxon>
        <taxon>PACMAD clade</taxon>
        <taxon>Panicoideae</taxon>
        <taxon>Panicodae</taxon>
        <taxon>Paniceae</taxon>
        <taxon>Panicinae</taxon>
        <taxon>Panicum</taxon>
        <taxon>Panicum sect. Hiantes</taxon>
    </lineage>
</organism>
<gene>
    <name evidence="2" type="ORF">PVAP13_1KG266035</name>
</gene>
<dbReference type="EMBL" id="CM029037">
    <property type="protein sequence ID" value="KAG2658207.1"/>
    <property type="molecule type" value="Genomic_DNA"/>
</dbReference>
<dbReference type="Proteomes" id="UP000823388">
    <property type="component" value="Chromosome 1K"/>
</dbReference>
<feature type="compositionally biased region" description="Basic residues" evidence="1">
    <location>
        <begin position="46"/>
        <end position="56"/>
    </location>
</feature>
<comment type="caution">
    <text evidence="2">The sequence shown here is derived from an EMBL/GenBank/DDBJ whole genome shotgun (WGS) entry which is preliminary data.</text>
</comment>
<sequence length="163" mass="16593">MAPPSLLFLSPPWIPVWRVPRRTRASGGSGRRTSAAAPRSAAAADRRRRGGGRRPRAVGGRRGGLLPEQRAEREGADWSCEPVVDVRSKVAGSGVASTSGRASTRVHRRGCARDGGGAAAALSGAAGSHGPRRVGAAGRSGGRGGTRPLAQHEAGGEGPAGRR</sequence>
<evidence type="ECO:0000313" key="3">
    <source>
        <dbReference type="Proteomes" id="UP000823388"/>
    </source>
</evidence>
<feature type="region of interest" description="Disordered" evidence="1">
    <location>
        <begin position="23"/>
        <end position="163"/>
    </location>
</feature>
<feature type="compositionally biased region" description="Low complexity" evidence="1">
    <location>
        <begin position="31"/>
        <end position="43"/>
    </location>
</feature>
<name>A0A8T0XG23_PANVG</name>
<feature type="compositionally biased region" description="Low complexity" evidence="1">
    <location>
        <begin position="119"/>
        <end position="137"/>
    </location>
</feature>
<dbReference type="AlphaFoldDB" id="A0A8T0XG23"/>
<evidence type="ECO:0000313" key="2">
    <source>
        <dbReference type="EMBL" id="KAG2658207.1"/>
    </source>
</evidence>